<keyword evidence="4" id="KW-0808">Transferase</keyword>
<dbReference type="PANTHER" id="PTHR43304:SF1">
    <property type="entry name" value="PAC DOMAIN-CONTAINING PROTEIN"/>
    <property type="match status" value="1"/>
</dbReference>
<evidence type="ECO:0000259" key="6">
    <source>
        <dbReference type="PROSITE" id="PS50109"/>
    </source>
</evidence>
<name>A0A5J4IZ41_9FLAO</name>
<dbReference type="RefSeq" id="WP_151672864.1">
    <property type="nucleotide sequence ID" value="NZ_BKCG01000001.1"/>
</dbReference>
<dbReference type="GO" id="GO:0004673">
    <property type="term" value="F:protein histidine kinase activity"/>
    <property type="evidence" value="ECO:0007669"/>
    <property type="project" value="UniProtKB-EC"/>
</dbReference>
<accession>A0A5J4IZ41</accession>
<dbReference type="InterPro" id="IPR000700">
    <property type="entry name" value="PAS-assoc_C"/>
</dbReference>
<comment type="catalytic activity">
    <reaction evidence="1">
        <text>ATP + protein L-histidine = ADP + protein N-phospho-L-histidine.</text>
        <dbReference type="EC" id="2.7.13.3"/>
    </reaction>
</comment>
<evidence type="ECO:0000256" key="3">
    <source>
        <dbReference type="ARBA" id="ARBA00022553"/>
    </source>
</evidence>
<dbReference type="Pfam" id="PF02518">
    <property type="entry name" value="HATPase_c"/>
    <property type="match status" value="1"/>
</dbReference>
<dbReference type="PROSITE" id="PS50113">
    <property type="entry name" value="PAC"/>
    <property type="match status" value="1"/>
</dbReference>
<dbReference type="PROSITE" id="PS50109">
    <property type="entry name" value="HIS_KIN"/>
    <property type="match status" value="1"/>
</dbReference>
<dbReference type="InterPro" id="IPR036890">
    <property type="entry name" value="HATPase_C_sf"/>
</dbReference>
<sequence length="359" mass="40701">MNLSNNDFYYREVAELTASGGWKVDFINKESYLDPQARKILNLSEDFKPSLYKLIDLYAPKHRETAIKTFMDCSEGIPFETTVKMQRSNGEIFWVKAAGKPIYNNDNKIIGVQGVFRDINKEKLVEIEKKKEQKLLQSQNARLLNFAHIVSHNLRSHSSNFQLSLTLLNAVDDETEKKELMDGLLQISESLNTTISHLNEIVSVNSKTGGELKDVSFNEVFNDTINILSDVIKPSKAEFITDFTSLESIDYIPAYMDSIFLNIISNSIKYAHPDRTPTIKITTYTEGEDKLLVFEDNGIGVNLELYGNKIFNMYQTFHNNKNAVGIGLFMTRNQIEALGGTITIESTVDKGTKLKILLN</sequence>
<evidence type="ECO:0000256" key="2">
    <source>
        <dbReference type="ARBA" id="ARBA00012438"/>
    </source>
</evidence>
<dbReference type="EMBL" id="BKCG01000001">
    <property type="protein sequence ID" value="GER58811.1"/>
    <property type="molecule type" value="Genomic_DNA"/>
</dbReference>
<dbReference type="InterPro" id="IPR052162">
    <property type="entry name" value="Sensor_kinase/Photoreceptor"/>
</dbReference>
<dbReference type="SMART" id="SM00387">
    <property type="entry name" value="HATPase_c"/>
    <property type="match status" value="1"/>
</dbReference>
<evidence type="ECO:0000259" key="7">
    <source>
        <dbReference type="PROSITE" id="PS50113"/>
    </source>
</evidence>
<dbReference type="CDD" id="cd00130">
    <property type="entry name" value="PAS"/>
    <property type="match status" value="1"/>
</dbReference>
<feature type="domain" description="Histidine kinase" evidence="6">
    <location>
        <begin position="149"/>
        <end position="359"/>
    </location>
</feature>
<evidence type="ECO:0000256" key="1">
    <source>
        <dbReference type="ARBA" id="ARBA00000085"/>
    </source>
</evidence>
<feature type="domain" description="PAC" evidence="7">
    <location>
        <begin position="79"/>
        <end position="131"/>
    </location>
</feature>
<dbReference type="SUPFAM" id="SSF55874">
    <property type="entry name" value="ATPase domain of HSP90 chaperone/DNA topoisomerase II/histidine kinase"/>
    <property type="match status" value="1"/>
</dbReference>
<dbReference type="SMART" id="SM00086">
    <property type="entry name" value="PAC"/>
    <property type="match status" value="1"/>
</dbReference>
<dbReference type="InterPro" id="IPR035965">
    <property type="entry name" value="PAS-like_dom_sf"/>
</dbReference>
<comment type="caution">
    <text evidence="8">The sequence shown here is derived from an EMBL/GenBank/DDBJ whole genome shotgun (WGS) entry which is preliminary data.</text>
</comment>
<dbReference type="InterPro" id="IPR004358">
    <property type="entry name" value="Sig_transdc_His_kin-like_C"/>
</dbReference>
<dbReference type="AlphaFoldDB" id="A0A5J4IZ41"/>
<dbReference type="Gene3D" id="3.30.450.20">
    <property type="entry name" value="PAS domain"/>
    <property type="match status" value="1"/>
</dbReference>
<proteinExistence type="predicted"/>
<evidence type="ECO:0000256" key="5">
    <source>
        <dbReference type="ARBA" id="ARBA00022777"/>
    </source>
</evidence>
<dbReference type="NCBIfam" id="TIGR00229">
    <property type="entry name" value="sensory_box"/>
    <property type="match status" value="1"/>
</dbReference>
<dbReference type="EC" id="2.7.13.3" evidence="2"/>
<dbReference type="InterPro" id="IPR003594">
    <property type="entry name" value="HATPase_dom"/>
</dbReference>
<evidence type="ECO:0000313" key="9">
    <source>
        <dbReference type="Proteomes" id="UP000326509"/>
    </source>
</evidence>
<dbReference type="InterPro" id="IPR013655">
    <property type="entry name" value="PAS_fold_3"/>
</dbReference>
<evidence type="ECO:0000313" key="8">
    <source>
        <dbReference type="EMBL" id="GER58811.1"/>
    </source>
</evidence>
<gene>
    <name evidence="8" type="ORF">ULMA_09190</name>
</gene>
<evidence type="ECO:0000256" key="4">
    <source>
        <dbReference type="ARBA" id="ARBA00022679"/>
    </source>
</evidence>
<dbReference type="SUPFAM" id="SSF55785">
    <property type="entry name" value="PYP-like sensor domain (PAS domain)"/>
    <property type="match status" value="1"/>
</dbReference>
<dbReference type="Gene3D" id="3.30.565.10">
    <property type="entry name" value="Histidine kinase-like ATPase, C-terminal domain"/>
    <property type="match status" value="1"/>
</dbReference>
<dbReference type="InterPro" id="IPR000014">
    <property type="entry name" value="PAS"/>
</dbReference>
<reference evidence="8 9" key="1">
    <citation type="submission" date="2019-08" db="EMBL/GenBank/DDBJ databases">
        <title>Draft genome sequence of Ulvibacter marinus type strain NBRC 109484.</title>
        <authorList>
            <person name="Kawano K."/>
            <person name="Ushijima N."/>
            <person name="Kihara M."/>
            <person name="Itoh H."/>
        </authorList>
    </citation>
    <scope>NUCLEOTIDE SEQUENCE [LARGE SCALE GENOMIC DNA]</scope>
    <source>
        <strain evidence="8 9">NBRC 109484</strain>
    </source>
</reference>
<dbReference type="InterPro" id="IPR005467">
    <property type="entry name" value="His_kinase_dom"/>
</dbReference>
<protein>
    <recommendedName>
        <fullName evidence="2">histidine kinase</fullName>
        <ecNumber evidence="2">2.7.13.3</ecNumber>
    </recommendedName>
</protein>
<dbReference type="OrthoDB" id="5522855at2"/>
<dbReference type="PRINTS" id="PR00344">
    <property type="entry name" value="BCTRLSENSOR"/>
</dbReference>
<keyword evidence="9" id="KW-1185">Reference proteome</keyword>
<keyword evidence="3" id="KW-0597">Phosphoprotein</keyword>
<dbReference type="PANTHER" id="PTHR43304">
    <property type="entry name" value="PHYTOCHROME-LIKE PROTEIN CPH1"/>
    <property type="match status" value="1"/>
</dbReference>
<dbReference type="Pfam" id="PF08447">
    <property type="entry name" value="PAS_3"/>
    <property type="match status" value="1"/>
</dbReference>
<organism evidence="8 9">
    <name type="scientific">Patiriisocius marinus</name>
    <dbReference type="NCBI Taxonomy" id="1397112"/>
    <lineage>
        <taxon>Bacteria</taxon>
        <taxon>Pseudomonadati</taxon>
        <taxon>Bacteroidota</taxon>
        <taxon>Flavobacteriia</taxon>
        <taxon>Flavobacteriales</taxon>
        <taxon>Flavobacteriaceae</taxon>
        <taxon>Patiriisocius</taxon>
    </lineage>
</organism>
<keyword evidence="5" id="KW-0418">Kinase</keyword>
<dbReference type="InterPro" id="IPR001610">
    <property type="entry name" value="PAC"/>
</dbReference>
<dbReference type="Proteomes" id="UP000326509">
    <property type="component" value="Unassembled WGS sequence"/>
</dbReference>